<keyword evidence="7" id="KW-1185">Reference proteome</keyword>
<dbReference type="Gene3D" id="3.30.1330.130">
    <property type="match status" value="1"/>
</dbReference>
<dbReference type="HOGENOM" id="CLU_087508_0_0_7"/>
<sequence length="222" mass="24447">MENADADFQRLLDEAVKFHGHLCGGQVIGVRMAMAGLRELGIKEPRGKEGRDLVIFVEIDRCATDAIISVTGRTPGKRSLKMLDYGKMAATFVNVGTGKAVRISVRADLDEKVRRIARANETAESEEAAYLAALAAMPEEEVLKIGRVIVNIRPRDLPGKPLSSVICERCGEAVRDMREVYRWGRILCRPCADRQTYYALEDGRPATGASRTSRGRVRKGSA</sequence>
<evidence type="ECO:0000256" key="1">
    <source>
        <dbReference type="ARBA" id="ARBA00022723"/>
    </source>
</evidence>
<feature type="domain" description="Formylmethanofuran dehydrogenase subunit E" evidence="5">
    <location>
        <begin position="18"/>
        <end position="143"/>
    </location>
</feature>
<organism evidence="6 7">
    <name type="scientific">Syntrophobacter fumaroxidans (strain DSM 10017 / MPOB)</name>
    <dbReference type="NCBI Taxonomy" id="335543"/>
    <lineage>
        <taxon>Bacteria</taxon>
        <taxon>Pseudomonadati</taxon>
        <taxon>Thermodesulfobacteriota</taxon>
        <taxon>Syntrophobacteria</taxon>
        <taxon>Syntrophobacterales</taxon>
        <taxon>Syntrophobacteraceae</taxon>
        <taxon>Syntrophobacter</taxon>
    </lineage>
</organism>
<dbReference type="SUPFAM" id="SSF143555">
    <property type="entry name" value="FwdE-like"/>
    <property type="match status" value="1"/>
</dbReference>
<dbReference type="InParanoid" id="A0LPL8"/>
<dbReference type="Pfam" id="PF02663">
    <property type="entry name" value="FmdE"/>
    <property type="match status" value="1"/>
</dbReference>
<dbReference type="InterPro" id="IPR053194">
    <property type="entry name" value="tRNA_methyltr_O"/>
</dbReference>
<evidence type="ECO:0000256" key="3">
    <source>
        <dbReference type="ARBA" id="ARBA00022833"/>
    </source>
</evidence>
<dbReference type="Pfam" id="PF01258">
    <property type="entry name" value="zf-dskA_traR"/>
    <property type="match status" value="1"/>
</dbReference>
<dbReference type="Proteomes" id="UP000001784">
    <property type="component" value="Chromosome"/>
</dbReference>
<evidence type="ECO:0000259" key="5">
    <source>
        <dbReference type="Pfam" id="PF02663"/>
    </source>
</evidence>
<reference evidence="6 7" key="1">
    <citation type="submission" date="2006-10" db="EMBL/GenBank/DDBJ databases">
        <title>Complete sequence of Syntrophobacter fumaroxidans MPOB.</title>
        <authorList>
            <consortium name="US DOE Joint Genome Institute"/>
            <person name="Copeland A."/>
            <person name="Lucas S."/>
            <person name="Lapidus A."/>
            <person name="Barry K."/>
            <person name="Detter J.C."/>
            <person name="Glavina del Rio T."/>
            <person name="Hammon N."/>
            <person name="Israni S."/>
            <person name="Pitluck S."/>
            <person name="Goltsman E.G."/>
            <person name="Martinez M."/>
            <person name="Schmutz J."/>
            <person name="Larimer F."/>
            <person name="Land M."/>
            <person name="Hauser L."/>
            <person name="Kyrpides N."/>
            <person name="Kim E."/>
            <person name="Boone D.R."/>
            <person name="Brockman F."/>
            <person name="Culley D."/>
            <person name="Ferry J."/>
            <person name="Gunsalus R."/>
            <person name="McInerney M.J."/>
            <person name="Morrison M."/>
            <person name="Plugge C."/>
            <person name="Rohlin L."/>
            <person name="Scholten J."/>
            <person name="Sieber J."/>
            <person name="Stams A.J.M."/>
            <person name="Worm P."/>
            <person name="Henstra A.M."/>
            <person name="Richardson P."/>
        </authorList>
    </citation>
    <scope>NUCLEOTIDE SEQUENCE [LARGE SCALE GENOMIC DNA]</scope>
    <source>
        <strain evidence="7">DSM 10017 / MPOB</strain>
    </source>
</reference>
<gene>
    <name evidence="6" type="ordered locus">Sfum_3700</name>
</gene>
<dbReference type="EMBL" id="CP000478">
    <property type="protein sequence ID" value="ABK19370.1"/>
    <property type="molecule type" value="Genomic_DNA"/>
</dbReference>
<name>A0LPL8_SYNFM</name>
<keyword evidence="3" id="KW-0862">Zinc</keyword>
<evidence type="ECO:0000259" key="4">
    <source>
        <dbReference type="Pfam" id="PF01258"/>
    </source>
</evidence>
<dbReference type="InterPro" id="IPR003814">
    <property type="entry name" value="FmdEsu_dom"/>
</dbReference>
<evidence type="ECO:0000313" key="7">
    <source>
        <dbReference type="Proteomes" id="UP000001784"/>
    </source>
</evidence>
<keyword evidence="2" id="KW-0863">Zinc-finger</keyword>
<evidence type="ECO:0000313" key="6">
    <source>
        <dbReference type="EMBL" id="ABK19370.1"/>
    </source>
</evidence>
<proteinExistence type="predicted"/>
<dbReference type="OrthoDB" id="9804309at2"/>
<dbReference type="GO" id="GO:0008270">
    <property type="term" value="F:zinc ion binding"/>
    <property type="evidence" value="ECO:0007669"/>
    <property type="project" value="UniProtKB-KW"/>
</dbReference>
<dbReference type="PANTHER" id="PTHR39418">
    <property type="entry name" value="DEHYDROGENASE-RELATED"/>
    <property type="match status" value="1"/>
</dbReference>
<dbReference type="RefSeq" id="WP_011700495.1">
    <property type="nucleotide sequence ID" value="NC_008554.1"/>
</dbReference>
<accession>A0LPL8</accession>
<dbReference type="STRING" id="335543.Sfum_3700"/>
<feature type="domain" description="Zinc finger DksA/TraR C4-type" evidence="4">
    <location>
        <begin position="166"/>
        <end position="197"/>
    </location>
</feature>
<protein>
    <submittedName>
        <fullName evidence="6">Formylmethanofuran dehydrogenase, subunit E region</fullName>
    </submittedName>
</protein>
<dbReference type="KEGG" id="sfu:Sfum_3700"/>
<dbReference type="eggNOG" id="COG2191">
    <property type="taxonomic scope" value="Bacteria"/>
</dbReference>
<dbReference type="AlphaFoldDB" id="A0LPL8"/>
<keyword evidence="1" id="KW-0479">Metal-binding</keyword>
<dbReference type="PANTHER" id="PTHR39418:SF1">
    <property type="entry name" value="DEHYDROGENASE"/>
    <property type="match status" value="1"/>
</dbReference>
<evidence type="ECO:0000256" key="2">
    <source>
        <dbReference type="ARBA" id="ARBA00022771"/>
    </source>
</evidence>
<dbReference type="InterPro" id="IPR000962">
    <property type="entry name" value="Znf_DskA_TraR"/>
</dbReference>